<feature type="domain" description="Mce/MlaD" evidence="2">
    <location>
        <begin position="40"/>
        <end position="116"/>
    </location>
</feature>
<dbReference type="PANTHER" id="PTHR36698">
    <property type="entry name" value="BLL5892 PROTEIN"/>
    <property type="match status" value="1"/>
</dbReference>
<dbReference type="PANTHER" id="PTHR36698:SF2">
    <property type="entry name" value="MCE_MLAD DOMAIN-CONTAINING PROTEIN"/>
    <property type="match status" value="1"/>
</dbReference>
<dbReference type="PROSITE" id="PS51257">
    <property type="entry name" value="PROKAR_LIPOPROTEIN"/>
    <property type="match status" value="1"/>
</dbReference>
<evidence type="ECO:0000259" key="2">
    <source>
        <dbReference type="Pfam" id="PF02470"/>
    </source>
</evidence>
<dbReference type="InterPro" id="IPR003399">
    <property type="entry name" value="Mce/MlaD"/>
</dbReference>
<keyword evidence="1" id="KW-0472">Membrane</keyword>
<dbReference type="RefSeq" id="WP_152217115.1">
    <property type="nucleotide sequence ID" value="NZ_JBAQYD010000395.1"/>
</dbReference>
<dbReference type="AlphaFoldDB" id="A0A6N6VEA6"/>
<evidence type="ECO:0000313" key="3">
    <source>
        <dbReference type="EMBL" id="KAB7739024.1"/>
    </source>
</evidence>
<keyword evidence="1" id="KW-1133">Transmembrane helix</keyword>
<organism evidence="3 4">
    <name type="scientific">Parvibaculum sedimenti</name>
    <dbReference type="NCBI Taxonomy" id="2608632"/>
    <lineage>
        <taxon>Bacteria</taxon>
        <taxon>Pseudomonadati</taxon>
        <taxon>Pseudomonadota</taxon>
        <taxon>Alphaproteobacteria</taxon>
        <taxon>Hyphomicrobiales</taxon>
        <taxon>Parvibaculaceae</taxon>
        <taxon>Parvibaculum</taxon>
    </lineage>
</organism>
<accession>A0A6N6VEA6</accession>
<dbReference type="EMBL" id="WESC01000014">
    <property type="protein sequence ID" value="KAB7739024.1"/>
    <property type="molecule type" value="Genomic_DNA"/>
</dbReference>
<comment type="caution">
    <text evidence="3">The sequence shown here is derived from an EMBL/GenBank/DDBJ whole genome shotgun (WGS) entry which is preliminary data.</text>
</comment>
<dbReference type="Gene3D" id="1.20.1170.10">
    <property type="match status" value="1"/>
</dbReference>
<reference evidence="3 4" key="1">
    <citation type="submission" date="2019-09" db="EMBL/GenBank/DDBJ databases">
        <title>Parvibaculum sedimenti sp. nov., isolated from sediment.</title>
        <authorList>
            <person name="Wang Y."/>
        </authorList>
    </citation>
    <scope>NUCLEOTIDE SEQUENCE [LARGE SCALE GENOMIC DNA]</scope>
    <source>
        <strain evidence="3 4">HXT-9</strain>
    </source>
</reference>
<evidence type="ECO:0000256" key="1">
    <source>
        <dbReference type="SAM" id="Phobius"/>
    </source>
</evidence>
<keyword evidence="1" id="KW-0812">Transmembrane</keyword>
<keyword evidence="4" id="KW-1185">Reference proteome</keyword>
<evidence type="ECO:0000313" key="4">
    <source>
        <dbReference type="Proteomes" id="UP000468901"/>
    </source>
</evidence>
<feature type="transmembrane region" description="Helical" evidence="1">
    <location>
        <begin position="7"/>
        <end position="28"/>
    </location>
</feature>
<sequence>MEIKSNNVLIGTFALVVLACIFGFALWISQVQLDRQYSYYQIIFRGSVSGLSKSGSVQFNGLPVGRVMDLHLAENDPSEVVALIQLDARTPVKEDSIAQLEASGITGVAVIQITGGSPGSQLLKPKNGEAYAVIRGAPSTLQELAKSAPETLQSANKLLQELNATLANNQKSIGHVVENLDRLSTELADSSGDMKRAIKNLADASEHFSSLSRSADSLVKNDAKGLIADLRNTSDSYRKVAENLDQLLRVNGPAINRMSRDGLTQIPQLVSETRDLVTALDRIVSRAQDDPARFLIGKNVPEVKAQ</sequence>
<protein>
    <submittedName>
        <fullName evidence="3">MCE family protein</fullName>
    </submittedName>
</protein>
<dbReference type="Proteomes" id="UP000468901">
    <property type="component" value="Unassembled WGS sequence"/>
</dbReference>
<name>A0A6N6VEA6_9HYPH</name>
<dbReference type="Pfam" id="PF02470">
    <property type="entry name" value="MlaD"/>
    <property type="match status" value="1"/>
</dbReference>
<gene>
    <name evidence="3" type="ORF">F2P47_14600</name>
</gene>
<proteinExistence type="predicted"/>